<protein>
    <recommendedName>
        <fullName evidence="4">Major facilitator superfamily (MFS) profile domain-containing protein</fullName>
    </recommendedName>
</protein>
<keyword evidence="3" id="KW-0472">Membrane</keyword>
<evidence type="ECO:0000256" key="2">
    <source>
        <dbReference type="ARBA" id="ARBA00006727"/>
    </source>
</evidence>
<feature type="transmembrane region" description="Helical" evidence="3">
    <location>
        <begin position="113"/>
        <end position="132"/>
    </location>
</feature>
<comment type="caution">
    <text evidence="5">The sequence shown here is derived from an EMBL/GenBank/DDBJ whole genome shotgun (WGS) entry which is preliminary data.</text>
</comment>
<organism evidence="5 6">
    <name type="scientific">Meripilus lineatus</name>
    <dbReference type="NCBI Taxonomy" id="2056292"/>
    <lineage>
        <taxon>Eukaryota</taxon>
        <taxon>Fungi</taxon>
        <taxon>Dikarya</taxon>
        <taxon>Basidiomycota</taxon>
        <taxon>Agaricomycotina</taxon>
        <taxon>Agaricomycetes</taxon>
        <taxon>Polyporales</taxon>
        <taxon>Meripilaceae</taxon>
        <taxon>Meripilus</taxon>
    </lineage>
</organism>
<proteinExistence type="inferred from homology"/>
<feature type="transmembrane region" description="Helical" evidence="3">
    <location>
        <begin position="341"/>
        <end position="362"/>
    </location>
</feature>
<accession>A0AAD5UYX7</accession>
<dbReference type="InterPro" id="IPR011701">
    <property type="entry name" value="MFS"/>
</dbReference>
<dbReference type="InterPro" id="IPR050327">
    <property type="entry name" value="Proton-linked_MCT"/>
</dbReference>
<feature type="transmembrane region" description="Helical" evidence="3">
    <location>
        <begin position="84"/>
        <end position="101"/>
    </location>
</feature>
<evidence type="ECO:0000313" key="5">
    <source>
        <dbReference type="EMBL" id="KAJ3479787.1"/>
    </source>
</evidence>
<keyword evidence="3" id="KW-1133">Transmembrane helix</keyword>
<dbReference type="Proteomes" id="UP001212997">
    <property type="component" value="Unassembled WGS sequence"/>
</dbReference>
<dbReference type="Gene3D" id="1.20.1250.20">
    <property type="entry name" value="MFS general substrate transporter like domains"/>
    <property type="match status" value="2"/>
</dbReference>
<feature type="transmembrane region" description="Helical" evidence="3">
    <location>
        <begin position="369"/>
        <end position="386"/>
    </location>
</feature>
<comment type="subcellular location">
    <subcellularLocation>
        <location evidence="1">Membrane</location>
        <topology evidence="1">Multi-pass membrane protein</topology>
    </subcellularLocation>
</comment>
<feature type="transmembrane region" description="Helical" evidence="3">
    <location>
        <begin position="205"/>
        <end position="225"/>
    </location>
</feature>
<name>A0AAD5UYX7_9APHY</name>
<feature type="transmembrane region" description="Helical" evidence="3">
    <location>
        <begin position="138"/>
        <end position="162"/>
    </location>
</feature>
<evidence type="ECO:0000256" key="1">
    <source>
        <dbReference type="ARBA" id="ARBA00004141"/>
    </source>
</evidence>
<dbReference type="InterPro" id="IPR020846">
    <property type="entry name" value="MFS_dom"/>
</dbReference>
<dbReference type="PANTHER" id="PTHR11360">
    <property type="entry name" value="MONOCARBOXYLATE TRANSPORTER"/>
    <property type="match status" value="1"/>
</dbReference>
<evidence type="ECO:0000256" key="3">
    <source>
        <dbReference type="SAM" id="Phobius"/>
    </source>
</evidence>
<feature type="transmembrane region" description="Helical" evidence="3">
    <location>
        <begin position="284"/>
        <end position="301"/>
    </location>
</feature>
<dbReference type="EMBL" id="JANAWD010000416">
    <property type="protein sequence ID" value="KAJ3479787.1"/>
    <property type="molecule type" value="Genomic_DNA"/>
</dbReference>
<reference evidence="5" key="1">
    <citation type="submission" date="2022-07" db="EMBL/GenBank/DDBJ databases">
        <title>Genome Sequence of Physisporinus lineatus.</title>
        <authorList>
            <person name="Buettner E."/>
        </authorList>
    </citation>
    <scope>NUCLEOTIDE SEQUENCE</scope>
    <source>
        <strain evidence="5">VT162</strain>
    </source>
</reference>
<dbReference type="AlphaFoldDB" id="A0AAD5UYX7"/>
<feature type="transmembrane region" description="Helical" evidence="3">
    <location>
        <begin position="308"/>
        <end position="329"/>
    </location>
</feature>
<feature type="transmembrane region" description="Helical" evidence="3">
    <location>
        <begin position="174"/>
        <end position="193"/>
    </location>
</feature>
<evidence type="ECO:0000259" key="4">
    <source>
        <dbReference type="PROSITE" id="PS50850"/>
    </source>
</evidence>
<feature type="transmembrane region" description="Helical" evidence="3">
    <location>
        <begin position="45"/>
        <end position="64"/>
    </location>
</feature>
<comment type="similarity">
    <text evidence="2">Belongs to the major facilitator superfamily. Monocarboxylate porter (TC 2.A.1.13) family.</text>
</comment>
<dbReference type="GO" id="GO:0016020">
    <property type="term" value="C:membrane"/>
    <property type="evidence" value="ECO:0007669"/>
    <property type="project" value="UniProtKB-SubCell"/>
</dbReference>
<feature type="domain" description="Major facilitator superfamily (MFS) profile" evidence="4">
    <location>
        <begin position="44"/>
        <end position="434"/>
    </location>
</feature>
<keyword evidence="6" id="KW-1185">Reference proteome</keyword>
<dbReference type="GO" id="GO:0022857">
    <property type="term" value="F:transmembrane transporter activity"/>
    <property type="evidence" value="ECO:0007669"/>
    <property type="project" value="InterPro"/>
</dbReference>
<feature type="transmembrane region" description="Helical" evidence="3">
    <location>
        <begin position="237"/>
        <end position="264"/>
    </location>
</feature>
<dbReference type="InterPro" id="IPR036259">
    <property type="entry name" value="MFS_trans_sf"/>
</dbReference>
<feature type="transmembrane region" description="Helical" evidence="3">
    <location>
        <begin position="406"/>
        <end position="427"/>
    </location>
</feature>
<dbReference type="PROSITE" id="PS50850">
    <property type="entry name" value="MFS"/>
    <property type="match status" value="1"/>
</dbReference>
<dbReference type="Pfam" id="PF07690">
    <property type="entry name" value="MFS_1"/>
    <property type="match status" value="1"/>
</dbReference>
<sequence length="436" mass="46827">MNEIDSKKPIRDHEVIVTEVPTVSEPTTERDEDQDGDFCEGGARAWLAVLGGFLGTFASLGYSHAFGVYQDLYTRSGTASASRISWIGSTQTFLTISLGLPTGKLFDMGYCRATTIFGSVLLVLSIFMSSLADPKKYYQLFLSQGLGIGIGSGFLFCPSMAIQSHYFKKRRPMAMGIAISGSAIGGVVYPIMLNQLFRSIGYAQAVRASAYLTLGIVIAANIFMIPRTPKTKPDDRASLLAILADPPFTVFILGGFLVQCAYLLPLFYLQLYAVLHNVDKSTAFYSLALLNGVSTVGRILFNILGQRVGLLNTFIPVSICTGALIYLMLGATTIPGTVAMAIVYGIFEGAFGSVIVPTAASMAQHPGEIGIRMGLNFGLVSIGNLVGPPIAGKLLGPSPYEWTKMITFGSTVAIAGGLILIVSRYLLVQRRNTWKV</sequence>
<dbReference type="PANTHER" id="PTHR11360:SF284">
    <property type="entry name" value="EG:103B4.3 PROTEIN-RELATED"/>
    <property type="match status" value="1"/>
</dbReference>
<keyword evidence="3" id="KW-0812">Transmembrane</keyword>
<dbReference type="SUPFAM" id="SSF103473">
    <property type="entry name" value="MFS general substrate transporter"/>
    <property type="match status" value="1"/>
</dbReference>
<gene>
    <name evidence="5" type="ORF">NLI96_g8807</name>
</gene>
<evidence type="ECO:0000313" key="6">
    <source>
        <dbReference type="Proteomes" id="UP001212997"/>
    </source>
</evidence>